<organism evidence="5 6">
    <name type="scientific">Desulfoluna limicola</name>
    <dbReference type="NCBI Taxonomy" id="2810562"/>
    <lineage>
        <taxon>Bacteria</taxon>
        <taxon>Pseudomonadati</taxon>
        <taxon>Thermodesulfobacteriota</taxon>
        <taxon>Desulfobacteria</taxon>
        <taxon>Desulfobacterales</taxon>
        <taxon>Desulfolunaceae</taxon>
        <taxon>Desulfoluna</taxon>
    </lineage>
</organism>
<keyword evidence="2" id="KW-0238">DNA-binding</keyword>
<proteinExistence type="predicted"/>
<evidence type="ECO:0000256" key="3">
    <source>
        <dbReference type="ARBA" id="ARBA00023163"/>
    </source>
</evidence>
<dbReference type="InterPro" id="IPR036388">
    <property type="entry name" value="WH-like_DNA-bd_sf"/>
</dbReference>
<dbReference type="EMBL" id="AP024488">
    <property type="protein sequence ID" value="BCS96725.1"/>
    <property type="molecule type" value="Genomic_DNA"/>
</dbReference>
<evidence type="ECO:0000256" key="1">
    <source>
        <dbReference type="ARBA" id="ARBA00023015"/>
    </source>
</evidence>
<accession>A0ABM7PHW1</accession>
<keyword evidence="3" id="KW-0804">Transcription</keyword>
<dbReference type="SMART" id="SM00347">
    <property type="entry name" value="HTH_MARR"/>
    <property type="match status" value="1"/>
</dbReference>
<dbReference type="PROSITE" id="PS50995">
    <property type="entry name" value="HTH_MARR_2"/>
    <property type="match status" value="1"/>
</dbReference>
<dbReference type="InterPro" id="IPR023187">
    <property type="entry name" value="Tscrpt_reg_MarR-type_CS"/>
</dbReference>
<dbReference type="InterPro" id="IPR039422">
    <property type="entry name" value="MarR/SlyA-like"/>
</dbReference>
<name>A0ABM7PHW1_9BACT</name>
<keyword evidence="1" id="KW-0805">Transcription regulation</keyword>
<dbReference type="InterPro" id="IPR036390">
    <property type="entry name" value="WH_DNA-bd_sf"/>
</dbReference>
<gene>
    <name evidence="5" type="ORF">DSLASN_23570</name>
</gene>
<dbReference type="PROSITE" id="PS01117">
    <property type="entry name" value="HTH_MARR_1"/>
    <property type="match status" value="1"/>
</dbReference>
<protein>
    <recommendedName>
        <fullName evidence="4">HTH marR-type domain-containing protein</fullName>
    </recommendedName>
</protein>
<dbReference type="Pfam" id="PF01047">
    <property type="entry name" value="MarR"/>
    <property type="match status" value="1"/>
</dbReference>
<dbReference type="SUPFAM" id="SSF46785">
    <property type="entry name" value="Winged helix' DNA-binding domain"/>
    <property type="match status" value="1"/>
</dbReference>
<dbReference type="Proteomes" id="UP001320148">
    <property type="component" value="Chromosome"/>
</dbReference>
<keyword evidence="6" id="KW-1185">Reference proteome</keyword>
<reference evidence="5 6" key="1">
    <citation type="submission" date="2021-02" db="EMBL/GenBank/DDBJ databases">
        <title>Complete genome of Desulfoluna sp. strain ASN36.</title>
        <authorList>
            <person name="Takahashi A."/>
            <person name="Kojima H."/>
            <person name="Fukui M."/>
        </authorList>
    </citation>
    <scope>NUCLEOTIDE SEQUENCE [LARGE SCALE GENOMIC DNA]</scope>
    <source>
        <strain evidence="5 6">ASN36</strain>
    </source>
</reference>
<dbReference type="PANTHER" id="PTHR33164">
    <property type="entry name" value="TRANSCRIPTIONAL REGULATOR, MARR FAMILY"/>
    <property type="match status" value="1"/>
</dbReference>
<feature type="domain" description="HTH marR-type" evidence="4">
    <location>
        <begin position="1"/>
        <end position="141"/>
    </location>
</feature>
<dbReference type="Gene3D" id="1.10.10.10">
    <property type="entry name" value="Winged helix-like DNA-binding domain superfamily/Winged helix DNA-binding domain"/>
    <property type="match status" value="1"/>
</dbReference>
<evidence type="ECO:0000313" key="6">
    <source>
        <dbReference type="Proteomes" id="UP001320148"/>
    </source>
</evidence>
<dbReference type="InterPro" id="IPR000835">
    <property type="entry name" value="HTH_MarR-typ"/>
</dbReference>
<dbReference type="PANTHER" id="PTHR33164:SF64">
    <property type="entry name" value="TRANSCRIPTIONAL REGULATOR SLYA"/>
    <property type="match status" value="1"/>
</dbReference>
<evidence type="ECO:0000259" key="4">
    <source>
        <dbReference type="PROSITE" id="PS50995"/>
    </source>
</evidence>
<evidence type="ECO:0000313" key="5">
    <source>
        <dbReference type="EMBL" id="BCS96725.1"/>
    </source>
</evidence>
<sequence>MSPNCTRETSFGYRFAMIQRLQAALSRDGLLALGVTTAQLPFLAELLHRQVPMTQDELSKALTIDPAATARTLEQLEKKGLVKRQVNPENRRQKLVTASPRALELEDEFFAILRKASDTLVEGLSDDEKETALTLLDRIMANGMKAKYGKKG</sequence>
<dbReference type="PRINTS" id="PR00598">
    <property type="entry name" value="HTHMARR"/>
</dbReference>
<evidence type="ECO:0000256" key="2">
    <source>
        <dbReference type="ARBA" id="ARBA00023125"/>
    </source>
</evidence>